<reference evidence="2 3" key="1">
    <citation type="submission" date="2007-08" db="EMBL/GenBank/DDBJ databases">
        <authorList>
            <person name="Fulton L."/>
            <person name="Clifton S."/>
            <person name="Fulton B."/>
            <person name="Xu J."/>
            <person name="Minx P."/>
            <person name="Pepin K.H."/>
            <person name="Johnson M."/>
            <person name="Thiruvilangam P."/>
            <person name="Bhonagiri V."/>
            <person name="Nash W.E."/>
            <person name="Mardis E.R."/>
            <person name="Wilson R.K."/>
        </authorList>
    </citation>
    <scope>NUCLEOTIDE SEQUENCE [LARGE SCALE GENOMIC DNA]</scope>
    <source>
        <strain evidence="3">ATCC BAA-613 / DSM 15670 / CCUG 46953 / JCM 12243 / WAL 16351</strain>
    </source>
</reference>
<gene>
    <name evidence="2" type="ORF">CLOBOL_05724</name>
</gene>
<accession>A8S0P0</accession>
<keyword evidence="1" id="KW-0812">Transmembrane</keyword>
<dbReference type="AlphaFoldDB" id="A8S0P0"/>
<protein>
    <submittedName>
        <fullName evidence="2">Uncharacterized protein</fullName>
    </submittedName>
</protein>
<evidence type="ECO:0000313" key="2">
    <source>
        <dbReference type="EMBL" id="EDP13972.1"/>
    </source>
</evidence>
<name>A8S0P0_ENTBW</name>
<sequence length="68" mass="8128">MVLHIKKRIVVSIRKSTIRLILVLYFILLFSFVAYLGDWGNWKQDKYSETAYMEELEGEDRTFVLPKD</sequence>
<dbReference type="EMBL" id="ABCC02000043">
    <property type="protein sequence ID" value="EDP13972.1"/>
    <property type="molecule type" value="Genomic_DNA"/>
</dbReference>
<feature type="transmembrane region" description="Helical" evidence="1">
    <location>
        <begin position="20"/>
        <end position="37"/>
    </location>
</feature>
<evidence type="ECO:0000256" key="1">
    <source>
        <dbReference type="SAM" id="Phobius"/>
    </source>
</evidence>
<organism evidence="2 3">
    <name type="scientific">Enterocloster bolteae (strain ATCC BAA-613 / DSM 15670 / CCUG 46953 / JCM 12243 / WAL 16351)</name>
    <name type="common">Clostridium bolteae</name>
    <dbReference type="NCBI Taxonomy" id="411902"/>
    <lineage>
        <taxon>Bacteria</taxon>
        <taxon>Bacillati</taxon>
        <taxon>Bacillota</taxon>
        <taxon>Clostridia</taxon>
        <taxon>Lachnospirales</taxon>
        <taxon>Lachnospiraceae</taxon>
        <taxon>Enterocloster</taxon>
    </lineage>
</organism>
<keyword evidence="1" id="KW-1133">Transmembrane helix</keyword>
<dbReference type="HOGENOM" id="CLU_2786465_0_0_9"/>
<keyword evidence="1" id="KW-0472">Membrane</keyword>
<proteinExistence type="predicted"/>
<dbReference type="PaxDb" id="411902-CLOBOL_05724"/>
<comment type="caution">
    <text evidence="2">The sequence shown here is derived from an EMBL/GenBank/DDBJ whole genome shotgun (WGS) entry which is preliminary data.</text>
</comment>
<dbReference type="Proteomes" id="UP000005396">
    <property type="component" value="Unassembled WGS sequence"/>
</dbReference>
<reference evidence="2 3" key="2">
    <citation type="submission" date="2007-09" db="EMBL/GenBank/DDBJ databases">
        <title>Draft genome sequence of Clostridium bolteae (ATCC BAA-613).</title>
        <authorList>
            <person name="Sudarsanam P."/>
            <person name="Ley R."/>
            <person name="Guruge J."/>
            <person name="Turnbaugh P.J."/>
            <person name="Mahowald M."/>
            <person name="Liep D."/>
            <person name="Gordon J."/>
        </authorList>
    </citation>
    <scope>NUCLEOTIDE SEQUENCE [LARGE SCALE GENOMIC DNA]</scope>
    <source>
        <strain evidence="3">ATCC BAA-613 / DSM 15670 / CCUG 46953 / JCM 12243 / WAL 16351</strain>
    </source>
</reference>
<evidence type="ECO:0000313" key="3">
    <source>
        <dbReference type="Proteomes" id="UP000005396"/>
    </source>
</evidence>